<keyword evidence="2" id="KW-1133">Transmembrane helix</keyword>
<keyword evidence="2" id="KW-0472">Membrane</keyword>
<feature type="transmembrane region" description="Helical" evidence="2">
    <location>
        <begin position="278"/>
        <end position="295"/>
    </location>
</feature>
<dbReference type="AlphaFoldDB" id="A0A7S4J7G4"/>
<evidence type="ECO:0000313" key="4">
    <source>
        <dbReference type="EMBL" id="CAE2254822.1"/>
    </source>
</evidence>
<accession>A0A7S4J7G4</accession>
<organism evidence="4">
    <name type="scientific">Odontella aurita</name>
    <dbReference type="NCBI Taxonomy" id="265563"/>
    <lineage>
        <taxon>Eukaryota</taxon>
        <taxon>Sar</taxon>
        <taxon>Stramenopiles</taxon>
        <taxon>Ochrophyta</taxon>
        <taxon>Bacillariophyta</taxon>
        <taxon>Mediophyceae</taxon>
        <taxon>Biddulphiophycidae</taxon>
        <taxon>Eupodiscales</taxon>
        <taxon>Odontellaceae</taxon>
        <taxon>Odontella</taxon>
    </lineage>
</organism>
<feature type="compositionally biased region" description="Acidic residues" evidence="1">
    <location>
        <begin position="35"/>
        <end position="47"/>
    </location>
</feature>
<feature type="chain" id="PRO_5031486738" evidence="3">
    <location>
        <begin position="27"/>
        <end position="403"/>
    </location>
</feature>
<feature type="region of interest" description="Disordered" evidence="1">
    <location>
        <begin position="383"/>
        <end position="403"/>
    </location>
</feature>
<reference evidence="4" key="1">
    <citation type="submission" date="2021-01" db="EMBL/GenBank/DDBJ databases">
        <authorList>
            <person name="Corre E."/>
            <person name="Pelletier E."/>
            <person name="Niang G."/>
            <person name="Scheremetjew M."/>
            <person name="Finn R."/>
            <person name="Kale V."/>
            <person name="Holt S."/>
            <person name="Cochrane G."/>
            <person name="Meng A."/>
            <person name="Brown T."/>
            <person name="Cohen L."/>
        </authorList>
    </citation>
    <scope>NUCLEOTIDE SEQUENCE</scope>
    <source>
        <strain evidence="4">Isolate 1302-5</strain>
    </source>
</reference>
<feature type="region of interest" description="Disordered" evidence="1">
    <location>
        <begin position="32"/>
        <end position="58"/>
    </location>
</feature>
<evidence type="ECO:0000256" key="3">
    <source>
        <dbReference type="SAM" id="SignalP"/>
    </source>
</evidence>
<protein>
    <submittedName>
        <fullName evidence="4">Uncharacterized protein</fullName>
    </submittedName>
</protein>
<name>A0A7S4J7G4_9STRA</name>
<keyword evidence="2" id="KW-0812">Transmembrane</keyword>
<sequence>MLIGGKHGRALPLVLGLLAVLTSIPCHQWGAVASEDGDEGEDGDGDSGDGSGSSDSWEDDDLYGFYDDASWDGYSIVPDKCIHLNDVDTVVFEMYQENNNQCAKGSTGKYSTDVRTFVKAYTKQLHEDAEVLGYDYDKPDYLDYLDCTAFAINDDTYLYFKIGCLHTTGNALEMQVFSDQYCTERMDNTNYSPDSDDISYLTKHIKFGSCHSCVSWPQNDDAVQADVDDQFWDEHAYESPLCSAVNYYKESCGRKCKKLARSANAEGAHKGFTRAGRFWLLVFSLVGLFLLFEVVKQRKKMSAQDSLLEEAAIQRAGLQKRQVALMVIGGIVIILLLMIFRVKILTWIFLLGSCFGLLAYLFYLRYRARGKVEVGGFRLYGDDGPSGGQSSDFAPPPRQVEMS</sequence>
<dbReference type="EMBL" id="HBKQ01034123">
    <property type="protein sequence ID" value="CAE2254822.1"/>
    <property type="molecule type" value="Transcribed_RNA"/>
</dbReference>
<evidence type="ECO:0000256" key="1">
    <source>
        <dbReference type="SAM" id="MobiDB-lite"/>
    </source>
</evidence>
<proteinExistence type="predicted"/>
<feature type="transmembrane region" description="Helical" evidence="2">
    <location>
        <begin position="323"/>
        <end position="340"/>
    </location>
</feature>
<feature type="transmembrane region" description="Helical" evidence="2">
    <location>
        <begin position="346"/>
        <end position="364"/>
    </location>
</feature>
<evidence type="ECO:0000256" key="2">
    <source>
        <dbReference type="SAM" id="Phobius"/>
    </source>
</evidence>
<feature type="signal peptide" evidence="3">
    <location>
        <begin position="1"/>
        <end position="26"/>
    </location>
</feature>
<gene>
    <name evidence="4" type="ORF">OAUR00152_LOCUS23334</name>
</gene>
<keyword evidence="3" id="KW-0732">Signal</keyword>
<feature type="compositionally biased region" description="Pro residues" evidence="1">
    <location>
        <begin position="394"/>
        <end position="403"/>
    </location>
</feature>